<keyword evidence="3" id="KW-0731">Sigma factor</keyword>
<dbReference type="GO" id="GO:0016987">
    <property type="term" value="F:sigma factor activity"/>
    <property type="evidence" value="ECO:0007669"/>
    <property type="project" value="UniProtKB-KW"/>
</dbReference>
<dbReference type="SUPFAM" id="SSF88659">
    <property type="entry name" value="Sigma3 and sigma4 domains of RNA polymerase sigma factors"/>
    <property type="match status" value="1"/>
</dbReference>
<dbReference type="AlphaFoldDB" id="A0A517TTN7"/>
<dbReference type="InterPro" id="IPR013324">
    <property type="entry name" value="RNA_pol_sigma_r3/r4-like"/>
</dbReference>
<dbReference type="InterPro" id="IPR013325">
    <property type="entry name" value="RNA_pol_sigma_r2"/>
</dbReference>
<dbReference type="InterPro" id="IPR039425">
    <property type="entry name" value="RNA_pol_sigma-70-like"/>
</dbReference>
<dbReference type="PANTHER" id="PTHR43133:SF51">
    <property type="entry name" value="RNA POLYMERASE SIGMA FACTOR"/>
    <property type="match status" value="1"/>
</dbReference>
<dbReference type="SUPFAM" id="SSF88946">
    <property type="entry name" value="Sigma2 domain of RNA polymerase sigma factors"/>
    <property type="match status" value="1"/>
</dbReference>
<dbReference type="EMBL" id="CP036339">
    <property type="protein sequence ID" value="QDT71723.1"/>
    <property type="molecule type" value="Genomic_DNA"/>
</dbReference>
<dbReference type="InterPro" id="IPR007627">
    <property type="entry name" value="RNA_pol_sigma70_r2"/>
</dbReference>
<dbReference type="Proteomes" id="UP000317909">
    <property type="component" value="Chromosome"/>
</dbReference>
<dbReference type="PANTHER" id="PTHR43133">
    <property type="entry name" value="RNA POLYMERASE ECF-TYPE SIGMA FACTO"/>
    <property type="match status" value="1"/>
</dbReference>
<gene>
    <name evidence="6" type="primary">rpoE_1</name>
    <name evidence="6" type="ORF">I41_08830</name>
</gene>
<sequence>MLAPMSESSKSSLNELTDETLVELVQRGGAPAKASFQAQAAFAKLRERYNEQVVASAAQFGKTGAEDVAQEAWIKVWTKIADHFDGRNFRGWLFRLVKHEAINAYRLAQRKREQSISLDFESKGDGSASSLAILLERKEPLELCIAKLPERQQCIVRATLQQMKIAAAAEHCGITAAQASVAKHHAIKSLRACTTREGV</sequence>
<keyword evidence="4" id="KW-0804">Transcription</keyword>
<dbReference type="Gene3D" id="1.10.10.10">
    <property type="entry name" value="Winged helix-like DNA-binding domain superfamily/Winged helix DNA-binding domain"/>
    <property type="match status" value="1"/>
</dbReference>
<accession>A0A517TTN7</accession>
<evidence type="ECO:0000313" key="6">
    <source>
        <dbReference type="EMBL" id="QDT71723.1"/>
    </source>
</evidence>
<evidence type="ECO:0000256" key="4">
    <source>
        <dbReference type="ARBA" id="ARBA00023163"/>
    </source>
</evidence>
<protein>
    <submittedName>
        <fullName evidence="6">ECF RNA polymerase sigma-E factor</fullName>
    </submittedName>
</protein>
<dbReference type="InterPro" id="IPR036388">
    <property type="entry name" value="WH-like_DNA-bd_sf"/>
</dbReference>
<dbReference type="OrthoDB" id="9784272at2"/>
<dbReference type="Gene3D" id="1.10.1740.10">
    <property type="match status" value="1"/>
</dbReference>
<organism evidence="6 7">
    <name type="scientific">Lacipirellula limnantheis</name>
    <dbReference type="NCBI Taxonomy" id="2528024"/>
    <lineage>
        <taxon>Bacteria</taxon>
        <taxon>Pseudomonadati</taxon>
        <taxon>Planctomycetota</taxon>
        <taxon>Planctomycetia</taxon>
        <taxon>Pirellulales</taxon>
        <taxon>Lacipirellulaceae</taxon>
        <taxon>Lacipirellula</taxon>
    </lineage>
</organism>
<comment type="similarity">
    <text evidence="1">Belongs to the sigma-70 factor family. ECF subfamily.</text>
</comment>
<dbReference type="Pfam" id="PF04542">
    <property type="entry name" value="Sigma70_r2"/>
    <property type="match status" value="1"/>
</dbReference>
<keyword evidence="7" id="KW-1185">Reference proteome</keyword>
<evidence type="ECO:0000313" key="7">
    <source>
        <dbReference type="Proteomes" id="UP000317909"/>
    </source>
</evidence>
<evidence type="ECO:0000256" key="1">
    <source>
        <dbReference type="ARBA" id="ARBA00010641"/>
    </source>
</evidence>
<dbReference type="KEGG" id="llh:I41_08830"/>
<evidence type="ECO:0000256" key="2">
    <source>
        <dbReference type="ARBA" id="ARBA00023015"/>
    </source>
</evidence>
<feature type="domain" description="RNA polymerase sigma-70 region 2" evidence="5">
    <location>
        <begin position="47"/>
        <end position="110"/>
    </location>
</feature>
<dbReference type="InterPro" id="IPR014284">
    <property type="entry name" value="RNA_pol_sigma-70_dom"/>
</dbReference>
<reference evidence="6 7" key="1">
    <citation type="submission" date="2019-02" db="EMBL/GenBank/DDBJ databases">
        <title>Deep-cultivation of Planctomycetes and their phenomic and genomic characterization uncovers novel biology.</title>
        <authorList>
            <person name="Wiegand S."/>
            <person name="Jogler M."/>
            <person name="Boedeker C."/>
            <person name="Pinto D."/>
            <person name="Vollmers J."/>
            <person name="Rivas-Marin E."/>
            <person name="Kohn T."/>
            <person name="Peeters S.H."/>
            <person name="Heuer A."/>
            <person name="Rast P."/>
            <person name="Oberbeckmann S."/>
            <person name="Bunk B."/>
            <person name="Jeske O."/>
            <person name="Meyerdierks A."/>
            <person name="Storesund J.E."/>
            <person name="Kallscheuer N."/>
            <person name="Luecker S."/>
            <person name="Lage O.M."/>
            <person name="Pohl T."/>
            <person name="Merkel B.J."/>
            <person name="Hornburger P."/>
            <person name="Mueller R.-W."/>
            <person name="Bruemmer F."/>
            <person name="Labrenz M."/>
            <person name="Spormann A.M."/>
            <person name="Op den Camp H."/>
            <person name="Overmann J."/>
            <person name="Amann R."/>
            <person name="Jetten M.S.M."/>
            <person name="Mascher T."/>
            <person name="Medema M.H."/>
            <person name="Devos D.P."/>
            <person name="Kaster A.-K."/>
            <person name="Ovreas L."/>
            <person name="Rohde M."/>
            <person name="Galperin M.Y."/>
            <person name="Jogler C."/>
        </authorList>
    </citation>
    <scope>NUCLEOTIDE SEQUENCE [LARGE SCALE GENOMIC DNA]</scope>
    <source>
        <strain evidence="6 7">I41</strain>
    </source>
</reference>
<evidence type="ECO:0000256" key="3">
    <source>
        <dbReference type="ARBA" id="ARBA00023082"/>
    </source>
</evidence>
<evidence type="ECO:0000259" key="5">
    <source>
        <dbReference type="Pfam" id="PF04542"/>
    </source>
</evidence>
<dbReference type="NCBIfam" id="TIGR02937">
    <property type="entry name" value="sigma70-ECF"/>
    <property type="match status" value="1"/>
</dbReference>
<dbReference type="GO" id="GO:0006352">
    <property type="term" value="P:DNA-templated transcription initiation"/>
    <property type="evidence" value="ECO:0007669"/>
    <property type="project" value="InterPro"/>
</dbReference>
<keyword evidence="2" id="KW-0805">Transcription regulation</keyword>
<proteinExistence type="inferred from homology"/>
<name>A0A517TTN7_9BACT</name>